<dbReference type="SUPFAM" id="SSF48403">
    <property type="entry name" value="Ankyrin repeat"/>
    <property type="match status" value="2"/>
</dbReference>
<feature type="domain" description="PGG" evidence="10">
    <location>
        <begin position="395"/>
        <end position="500"/>
    </location>
</feature>
<dbReference type="AlphaFoldDB" id="A0A811QNX5"/>
<dbReference type="Pfam" id="PF13962">
    <property type="entry name" value="PGG"/>
    <property type="match status" value="1"/>
</dbReference>
<comment type="subcellular location">
    <subcellularLocation>
        <location evidence="1">Membrane</location>
        <topology evidence="1">Multi-pass membrane protein</topology>
    </subcellularLocation>
</comment>
<dbReference type="OrthoDB" id="303876at2759"/>
<feature type="repeat" description="ANK" evidence="7">
    <location>
        <begin position="115"/>
        <end position="147"/>
    </location>
</feature>
<feature type="transmembrane region" description="Helical" evidence="9">
    <location>
        <begin position="404"/>
        <end position="422"/>
    </location>
</feature>
<dbReference type="Proteomes" id="UP000604825">
    <property type="component" value="Unassembled WGS sequence"/>
</dbReference>
<name>A0A811QNX5_9POAL</name>
<protein>
    <recommendedName>
        <fullName evidence="10">PGG domain-containing protein</fullName>
    </recommendedName>
</protein>
<evidence type="ECO:0000256" key="7">
    <source>
        <dbReference type="PROSITE-ProRule" id="PRU00023"/>
    </source>
</evidence>
<dbReference type="SMART" id="SM00248">
    <property type="entry name" value="ANK"/>
    <property type="match status" value="6"/>
</dbReference>
<feature type="transmembrane region" description="Helical" evidence="9">
    <location>
        <begin position="483"/>
        <end position="503"/>
    </location>
</feature>
<feature type="repeat" description="ANK" evidence="7">
    <location>
        <begin position="333"/>
        <end position="357"/>
    </location>
</feature>
<keyword evidence="5 7" id="KW-0040">ANK repeat</keyword>
<evidence type="ECO:0000256" key="6">
    <source>
        <dbReference type="ARBA" id="ARBA00023136"/>
    </source>
</evidence>
<feature type="compositionally biased region" description="Low complexity" evidence="8">
    <location>
        <begin position="374"/>
        <end position="388"/>
    </location>
</feature>
<feature type="repeat" description="ANK" evidence="7">
    <location>
        <begin position="228"/>
        <end position="252"/>
    </location>
</feature>
<sequence>MATPPPPMQQPPQCDHERMVVGNMCPSLYRAASEGRMAERRFRMGTVGRKLSGMGWLWMTSSHSPCSERKILVTKFRSAMRSWKEYPASPMTSNTIDPHGVVMHGQCDILELTAERNTALHVAAEQGHHELIRELYRRFKDQGLLSRQNSALDTPMHCAARAGHARAVAVLVELARDRGREHSGMQERGRRHGPAPGGEARARARGGGEMVHLLLEWRPALADQVDCSGSSPLHFASSDGDRSIVRAILRAGPPGTVYKKDSSGLSSLHVAARMGHHHVVTNMLRSCPDAAELRDGNGRTFVHAAAREKRSSVVLLATKNPMLRGLLDAQDREGNTPLHLAVAAGSTRIVEDLLHNGKFLQNGKPGGRASRLRGTAPAAEAGPTGAVGWPRHGAEGIQNTSDSLTVVAGLIVAAAFAAGFNLPGGYGDDGKVTLKDETVFKSFLLLNTGAVATSVLALVLLVYGKASSHSAGSWKTFAAALQLLWVSLVCMMLAFQAALFSVATTRALTYGFLVVYTCILVVQICITTWLGPATRLRTIWRFHWKGRRHVNVKRQYPFAKATVLNLQLFTATSFLGSLGFQVIFLLSRISRRSKDTSIAPSPSALYY</sequence>
<evidence type="ECO:0000256" key="5">
    <source>
        <dbReference type="ARBA" id="ARBA00023043"/>
    </source>
</evidence>
<dbReference type="InterPro" id="IPR026961">
    <property type="entry name" value="PGG_dom"/>
</dbReference>
<evidence type="ECO:0000313" key="11">
    <source>
        <dbReference type="EMBL" id="CAD6257887.1"/>
    </source>
</evidence>
<evidence type="ECO:0000259" key="10">
    <source>
        <dbReference type="Pfam" id="PF13962"/>
    </source>
</evidence>
<feature type="transmembrane region" description="Helical" evidence="9">
    <location>
        <begin position="443"/>
        <end position="463"/>
    </location>
</feature>
<dbReference type="PANTHER" id="PTHR24186">
    <property type="entry name" value="PROTEIN PHOSPHATASE 1 REGULATORY SUBUNIT"/>
    <property type="match status" value="1"/>
</dbReference>
<evidence type="ECO:0000256" key="8">
    <source>
        <dbReference type="SAM" id="MobiDB-lite"/>
    </source>
</evidence>
<feature type="transmembrane region" description="Helical" evidence="9">
    <location>
        <begin position="566"/>
        <end position="586"/>
    </location>
</feature>
<reference evidence="11" key="1">
    <citation type="submission" date="2020-10" db="EMBL/GenBank/DDBJ databases">
        <authorList>
            <person name="Han B."/>
            <person name="Lu T."/>
            <person name="Zhao Q."/>
            <person name="Huang X."/>
            <person name="Zhao Y."/>
        </authorList>
    </citation>
    <scope>NUCLEOTIDE SEQUENCE</scope>
</reference>
<evidence type="ECO:0000256" key="3">
    <source>
        <dbReference type="ARBA" id="ARBA00022737"/>
    </source>
</evidence>
<evidence type="ECO:0000256" key="4">
    <source>
        <dbReference type="ARBA" id="ARBA00022989"/>
    </source>
</evidence>
<evidence type="ECO:0000256" key="9">
    <source>
        <dbReference type="SAM" id="Phobius"/>
    </source>
</evidence>
<dbReference type="InterPro" id="IPR036770">
    <property type="entry name" value="Ankyrin_rpt-contain_sf"/>
</dbReference>
<feature type="region of interest" description="Disordered" evidence="8">
    <location>
        <begin position="179"/>
        <end position="203"/>
    </location>
</feature>
<keyword evidence="3" id="KW-0677">Repeat</keyword>
<dbReference type="PROSITE" id="PS50297">
    <property type="entry name" value="ANK_REP_REGION"/>
    <property type="match status" value="2"/>
</dbReference>
<dbReference type="Gene3D" id="1.25.40.20">
    <property type="entry name" value="Ankyrin repeat-containing domain"/>
    <property type="match status" value="2"/>
</dbReference>
<organism evidence="11 12">
    <name type="scientific">Miscanthus lutarioriparius</name>
    <dbReference type="NCBI Taxonomy" id="422564"/>
    <lineage>
        <taxon>Eukaryota</taxon>
        <taxon>Viridiplantae</taxon>
        <taxon>Streptophyta</taxon>
        <taxon>Embryophyta</taxon>
        <taxon>Tracheophyta</taxon>
        <taxon>Spermatophyta</taxon>
        <taxon>Magnoliopsida</taxon>
        <taxon>Liliopsida</taxon>
        <taxon>Poales</taxon>
        <taxon>Poaceae</taxon>
        <taxon>PACMAD clade</taxon>
        <taxon>Panicoideae</taxon>
        <taxon>Andropogonodae</taxon>
        <taxon>Andropogoneae</taxon>
        <taxon>Saccharinae</taxon>
        <taxon>Miscanthus</taxon>
    </lineage>
</organism>
<keyword evidence="12" id="KW-1185">Reference proteome</keyword>
<proteinExistence type="predicted"/>
<dbReference type="EMBL" id="CAJGYO010000010">
    <property type="protein sequence ID" value="CAD6257887.1"/>
    <property type="molecule type" value="Genomic_DNA"/>
</dbReference>
<dbReference type="Pfam" id="PF12796">
    <property type="entry name" value="Ank_2"/>
    <property type="match status" value="2"/>
</dbReference>
<comment type="caution">
    <text evidence="11">The sequence shown here is derived from an EMBL/GenBank/DDBJ whole genome shotgun (WGS) entry which is preliminary data.</text>
</comment>
<evidence type="ECO:0000256" key="1">
    <source>
        <dbReference type="ARBA" id="ARBA00004141"/>
    </source>
</evidence>
<feature type="transmembrane region" description="Helical" evidence="9">
    <location>
        <begin position="510"/>
        <end position="531"/>
    </location>
</feature>
<gene>
    <name evidence="11" type="ORF">NCGR_LOCUS41370</name>
</gene>
<evidence type="ECO:0000313" key="12">
    <source>
        <dbReference type="Proteomes" id="UP000604825"/>
    </source>
</evidence>
<accession>A0A811QNX5</accession>
<feature type="region of interest" description="Disordered" evidence="8">
    <location>
        <begin position="364"/>
        <end position="390"/>
    </location>
</feature>
<dbReference type="InterPro" id="IPR002110">
    <property type="entry name" value="Ankyrin_rpt"/>
</dbReference>
<feature type="compositionally biased region" description="Basic and acidic residues" evidence="8">
    <location>
        <begin position="179"/>
        <end position="188"/>
    </location>
</feature>
<keyword evidence="6 9" id="KW-0472">Membrane</keyword>
<keyword evidence="4 9" id="KW-1133">Transmembrane helix</keyword>
<dbReference type="PANTHER" id="PTHR24186:SF41">
    <property type="entry name" value="PGG DOMAIN-CONTAINING PROTEIN"/>
    <property type="match status" value="1"/>
</dbReference>
<dbReference type="GO" id="GO:0005886">
    <property type="term" value="C:plasma membrane"/>
    <property type="evidence" value="ECO:0007669"/>
    <property type="project" value="TreeGrafter"/>
</dbReference>
<keyword evidence="2 9" id="KW-0812">Transmembrane</keyword>
<evidence type="ECO:0000256" key="2">
    <source>
        <dbReference type="ARBA" id="ARBA00022692"/>
    </source>
</evidence>
<dbReference type="PROSITE" id="PS50088">
    <property type="entry name" value="ANK_REPEAT"/>
    <property type="match status" value="3"/>
</dbReference>